<organism evidence="2 3">
    <name type="scientific">Vitis vinifera</name>
    <name type="common">Grape</name>
    <dbReference type="NCBI Taxonomy" id="29760"/>
    <lineage>
        <taxon>Eukaryota</taxon>
        <taxon>Viridiplantae</taxon>
        <taxon>Streptophyta</taxon>
        <taxon>Embryophyta</taxon>
        <taxon>Tracheophyta</taxon>
        <taxon>Spermatophyta</taxon>
        <taxon>Magnoliopsida</taxon>
        <taxon>eudicotyledons</taxon>
        <taxon>Gunneridae</taxon>
        <taxon>Pentapetalae</taxon>
        <taxon>rosids</taxon>
        <taxon>Vitales</taxon>
        <taxon>Vitaceae</taxon>
        <taxon>Viteae</taxon>
        <taxon>Vitis</taxon>
    </lineage>
</organism>
<evidence type="ECO:0008006" key="4">
    <source>
        <dbReference type="Google" id="ProtNLM"/>
    </source>
</evidence>
<proteinExistence type="predicted"/>
<reference evidence="2 3" key="1">
    <citation type="journal article" date="2018" name="PLoS Genet.">
        <title>Population sequencing reveals clonal diversity and ancestral inbreeding in the grapevine cultivar Chardonnay.</title>
        <authorList>
            <person name="Roach M.J."/>
            <person name="Johnson D.L."/>
            <person name="Bohlmann J."/>
            <person name="van Vuuren H.J."/>
            <person name="Jones S.J."/>
            <person name="Pretorius I.S."/>
            <person name="Schmidt S.A."/>
            <person name="Borneman A.R."/>
        </authorList>
    </citation>
    <scope>NUCLEOTIDE SEQUENCE [LARGE SCALE GENOMIC DNA]</scope>
    <source>
        <strain evidence="3">cv. Chardonnay</strain>
        <tissue evidence="2">Leaf</tissue>
    </source>
</reference>
<dbReference type="Proteomes" id="UP000288805">
    <property type="component" value="Unassembled WGS sequence"/>
</dbReference>
<name>A0A438FNM8_VITVI</name>
<comment type="caution">
    <text evidence="2">The sequence shown here is derived from an EMBL/GenBank/DDBJ whole genome shotgun (WGS) entry which is preliminary data.</text>
</comment>
<sequence length="302" mass="34929">MNLVDNFRDLLETFVGQYLCIARYKQNIDTLQNIKMQENESLREFVKALDKLYCKWNPTTWMLSSKFSSVAYVWVRYFLESLAKKPPTTIDDLFRLAKKYSMLEDDVRCSHTIDLSHRPIGQKRRGKEPQAFKSKKASRNEARAPLAPVIPRAIINYIHDGPLDEKYNSKRKRQRLLRAVTVREHISSIRLDLASGNAHPIDEVILFPLVDLAQVLQQHRDTLILTLGIGDFDVRRIPVDPGSSTDFLQVFVVKPNGIYALQLGEPGTDTVKVQWGLNNIPWGYRTTNPSRSNHPLMYNYQW</sequence>
<dbReference type="EMBL" id="QGNW01000829">
    <property type="protein sequence ID" value="RVW61563.1"/>
    <property type="molecule type" value="Genomic_DNA"/>
</dbReference>
<accession>A0A438FNM8</accession>
<protein>
    <recommendedName>
        <fullName evidence="4">Retrotransposon gag domain-containing protein</fullName>
    </recommendedName>
</protein>
<dbReference type="AlphaFoldDB" id="A0A438FNM8"/>
<gene>
    <name evidence="2" type="ORF">CK203_065660</name>
</gene>
<evidence type="ECO:0000313" key="2">
    <source>
        <dbReference type="EMBL" id="RVW61563.1"/>
    </source>
</evidence>
<evidence type="ECO:0000256" key="1">
    <source>
        <dbReference type="SAM" id="MobiDB-lite"/>
    </source>
</evidence>
<evidence type="ECO:0000313" key="3">
    <source>
        <dbReference type="Proteomes" id="UP000288805"/>
    </source>
</evidence>
<feature type="region of interest" description="Disordered" evidence="1">
    <location>
        <begin position="118"/>
        <end position="142"/>
    </location>
</feature>